<name>A0ACC2PWT1_9HYME</name>
<gene>
    <name evidence="1" type="ORF">QAD02_023855</name>
</gene>
<sequence>MWSLIDKKIHLASIILFITPAICVKSNNKCLIEMDRVVRYISEKMSVYKVNIISESSRNLSAPADAIVNYLSAKFPSELIDFEELKTVEMKLQDSYATDDLRHFQQVKSFKNYQRHISERRNLAIVILDVQNDTEMSQRLNEKLSLLDNLTVGFRGKYIFVLISETNHSFKNFLQFAWSWKFLDLTIIELVNGPINRIRDFNNSIGVSCTGSMHTFNPFIEQYNLTDLNAESIIFPQKLENLDGYTLYVTVTTNSPHSYPLKDHHEVDTGYDFFLTQTLTEILNAKMMMAPHTNNFSLWYMNATSIGAVYNFETLVDFEMYIYYDELRPEPRNSSEFALEIHYNAARITLPTQVSYYLLLRRPVAEPQIELSSEAVLAYTILFVTGVFLATLAGILGFKEKNWSLLNIITAQMGSSLKHQGKMKSSEKFYLITMYIATFIVTSIVTDQMVEIFIYRQETSDFKTLQDLADSDVELILDSMGFDQLSKMNNHQSLGKILNRSKIIESSDLHGPFCHVSSLYHRDIEGINLCLWNDRDRIPIPNPERGWYIDRIEEPVEVLRPQLAIPKTNAFFRDRFEVLLQRLFETGFDTYWNRASRRDLISEVTYLGGDPSGLIDDSLPKKEDEEDVPLKYQLRVVMLIGAILSILALIGEIIWGGFLRESRFVELINQFKHRNTTRKIGIPIQKRRILPTKIV</sequence>
<evidence type="ECO:0000313" key="1">
    <source>
        <dbReference type="EMBL" id="KAJ8688060.1"/>
    </source>
</evidence>
<accession>A0ACC2PWT1</accession>
<proteinExistence type="predicted"/>
<organism evidence="1 2">
    <name type="scientific">Eretmocerus hayati</name>
    <dbReference type="NCBI Taxonomy" id="131215"/>
    <lineage>
        <taxon>Eukaryota</taxon>
        <taxon>Metazoa</taxon>
        <taxon>Ecdysozoa</taxon>
        <taxon>Arthropoda</taxon>
        <taxon>Hexapoda</taxon>
        <taxon>Insecta</taxon>
        <taxon>Pterygota</taxon>
        <taxon>Neoptera</taxon>
        <taxon>Endopterygota</taxon>
        <taxon>Hymenoptera</taxon>
        <taxon>Apocrita</taxon>
        <taxon>Proctotrupomorpha</taxon>
        <taxon>Chalcidoidea</taxon>
        <taxon>Aphelinidae</taxon>
        <taxon>Aphelininae</taxon>
        <taxon>Eretmocerus</taxon>
    </lineage>
</organism>
<reference evidence="1" key="1">
    <citation type="submission" date="2023-04" db="EMBL/GenBank/DDBJ databases">
        <title>A chromosome-level genome assembly of the parasitoid wasp Eretmocerus hayati.</title>
        <authorList>
            <person name="Zhong Y."/>
            <person name="Liu S."/>
            <person name="Liu Y."/>
        </authorList>
    </citation>
    <scope>NUCLEOTIDE SEQUENCE</scope>
    <source>
        <strain evidence="1">ZJU_SS_LIU_2023</strain>
    </source>
</reference>
<comment type="caution">
    <text evidence="1">The sequence shown here is derived from an EMBL/GenBank/DDBJ whole genome shotgun (WGS) entry which is preliminary data.</text>
</comment>
<dbReference type="Proteomes" id="UP001239111">
    <property type="component" value="Chromosome 1"/>
</dbReference>
<dbReference type="EMBL" id="CM056741">
    <property type="protein sequence ID" value="KAJ8688060.1"/>
    <property type="molecule type" value="Genomic_DNA"/>
</dbReference>
<evidence type="ECO:0000313" key="2">
    <source>
        <dbReference type="Proteomes" id="UP001239111"/>
    </source>
</evidence>
<protein>
    <submittedName>
        <fullName evidence="1">Uncharacterized protein</fullName>
    </submittedName>
</protein>
<keyword evidence="2" id="KW-1185">Reference proteome</keyword>